<accession>A0A9W8TC74</accession>
<comment type="caution">
    <text evidence="1">The sequence shown here is derived from an EMBL/GenBank/DDBJ whole genome shotgun (WGS) entry which is preliminary data.</text>
</comment>
<sequence length="145" mass="16009">MIIGLKIAKGASINLEDGVNLDAKVGVTLPEAVANVKLVIQIIRNRADGILFTLKTDFILAFRVRKVIYMGGKVRHELSLKGTSMLDGDVATGAERDTVGTLGDNYWRDEARKGADEEEFEVRFLKEDEESGELEWIVANFVPEG</sequence>
<dbReference type="AlphaFoldDB" id="A0A9W8TC74"/>
<protein>
    <submittedName>
        <fullName evidence="1">Uncharacterized protein</fullName>
    </submittedName>
</protein>
<keyword evidence="2" id="KW-1185">Reference proteome</keyword>
<dbReference type="EMBL" id="JAPEUR010000536">
    <property type="protein sequence ID" value="KAJ4308389.1"/>
    <property type="molecule type" value="Genomic_DNA"/>
</dbReference>
<evidence type="ECO:0000313" key="1">
    <source>
        <dbReference type="EMBL" id="KAJ4308389.1"/>
    </source>
</evidence>
<dbReference type="OrthoDB" id="4500473at2759"/>
<gene>
    <name evidence="1" type="ORF">N0V84_012128</name>
</gene>
<organism evidence="1 2">
    <name type="scientific">Fusarium piperis</name>
    <dbReference type="NCBI Taxonomy" id="1435070"/>
    <lineage>
        <taxon>Eukaryota</taxon>
        <taxon>Fungi</taxon>
        <taxon>Dikarya</taxon>
        <taxon>Ascomycota</taxon>
        <taxon>Pezizomycotina</taxon>
        <taxon>Sordariomycetes</taxon>
        <taxon>Hypocreomycetidae</taxon>
        <taxon>Hypocreales</taxon>
        <taxon>Nectriaceae</taxon>
        <taxon>Fusarium</taxon>
        <taxon>Fusarium solani species complex</taxon>
    </lineage>
</organism>
<name>A0A9W8TC74_9HYPO</name>
<evidence type="ECO:0000313" key="2">
    <source>
        <dbReference type="Proteomes" id="UP001140502"/>
    </source>
</evidence>
<dbReference type="Proteomes" id="UP001140502">
    <property type="component" value="Unassembled WGS sequence"/>
</dbReference>
<reference evidence="1" key="1">
    <citation type="submission" date="2022-10" db="EMBL/GenBank/DDBJ databases">
        <title>Tapping the CABI collections for fungal endophytes: first genome assemblies for Collariella, Neodidymelliopsis, Ascochyta clinopodiicola, Didymella pomorum, Didymosphaeria variabile, Neocosmospora piperis and Neocucurbitaria cava.</title>
        <authorList>
            <person name="Hill R."/>
        </authorList>
    </citation>
    <scope>NUCLEOTIDE SEQUENCE</scope>
    <source>
        <strain evidence="1">IMI 366586</strain>
    </source>
</reference>
<proteinExistence type="predicted"/>